<dbReference type="InterPro" id="IPR036388">
    <property type="entry name" value="WH-like_DNA-bd_sf"/>
</dbReference>
<dbReference type="Pfam" id="PF13185">
    <property type="entry name" value="GAF_2"/>
    <property type="match status" value="1"/>
</dbReference>
<dbReference type="SMART" id="SM01012">
    <property type="entry name" value="ANTAR"/>
    <property type="match status" value="1"/>
</dbReference>
<dbReference type="RefSeq" id="WP_092195522.1">
    <property type="nucleotide sequence ID" value="NZ_FOND01000002.1"/>
</dbReference>
<dbReference type="SUPFAM" id="SSF52172">
    <property type="entry name" value="CheY-like"/>
    <property type="match status" value="1"/>
</dbReference>
<dbReference type="InterPro" id="IPR029016">
    <property type="entry name" value="GAF-like_dom_sf"/>
</dbReference>
<name>A0A1I1YK34_9ACTN</name>
<proteinExistence type="predicted"/>
<gene>
    <name evidence="6" type="ORF">SAMN05216574_102384</name>
</gene>
<keyword evidence="3" id="KW-0805">Transcription regulation</keyword>
<dbReference type="STRING" id="1798228.SAMN05216574_102384"/>
<dbReference type="Gene3D" id="3.30.450.40">
    <property type="match status" value="1"/>
</dbReference>
<dbReference type="GO" id="GO:0016301">
    <property type="term" value="F:kinase activity"/>
    <property type="evidence" value="ECO:0007669"/>
    <property type="project" value="UniProtKB-KW"/>
</dbReference>
<dbReference type="InterPro" id="IPR003018">
    <property type="entry name" value="GAF"/>
</dbReference>
<evidence type="ECO:0000313" key="6">
    <source>
        <dbReference type="EMBL" id="SFE19749.1"/>
    </source>
</evidence>
<dbReference type="PIRSF" id="PIRSF036625">
    <property type="entry name" value="GAF_ANTAR"/>
    <property type="match status" value="1"/>
</dbReference>
<dbReference type="Pfam" id="PF03861">
    <property type="entry name" value="ANTAR"/>
    <property type="match status" value="1"/>
</dbReference>
<accession>A0A1I1YK34</accession>
<evidence type="ECO:0000256" key="4">
    <source>
        <dbReference type="ARBA" id="ARBA00023163"/>
    </source>
</evidence>
<protein>
    <submittedName>
        <fullName evidence="6">GAF domain-containing protein</fullName>
    </submittedName>
</protein>
<dbReference type="InterPro" id="IPR012074">
    <property type="entry name" value="GAF_ANTAR"/>
</dbReference>
<dbReference type="AlphaFoldDB" id="A0A1I1YK34"/>
<dbReference type="Gene3D" id="1.10.10.10">
    <property type="entry name" value="Winged helix-like DNA-binding domain superfamily/Winged helix DNA-binding domain"/>
    <property type="match status" value="1"/>
</dbReference>
<keyword evidence="2" id="KW-0418">Kinase</keyword>
<dbReference type="InterPro" id="IPR005561">
    <property type="entry name" value="ANTAR"/>
</dbReference>
<keyword evidence="7" id="KW-1185">Reference proteome</keyword>
<sequence length="246" mass="26968">MTAARRRESQVAQPTQLLGDVMSRVARQLQEEHGDVEGMLQAITAAAVRTVPHADECGITYVIGRAKVESRAWTSELARTLDSLQERLGQGPCMDAVWEEQVVRVDDVASDPRWPEFAREAAALGVRSMLCFQLFVEGDQLGALNLYSRGRAAFDADSQDIGLLFASHAAVALAGAEHETNLRAGMNNRDVIGQAKGILMERHRLTAEQAFGVLARVSQELNRKLVDVARELAETGGVPEGRHRRD</sequence>
<dbReference type="SMART" id="SM00065">
    <property type="entry name" value="GAF"/>
    <property type="match status" value="1"/>
</dbReference>
<dbReference type="Proteomes" id="UP000198589">
    <property type="component" value="Unassembled WGS sequence"/>
</dbReference>
<dbReference type="InterPro" id="IPR011006">
    <property type="entry name" value="CheY-like_superfamily"/>
</dbReference>
<keyword evidence="4" id="KW-0804">Transcription</keyword>
<evidence type="ECO:0000313" key="7">
    <source>
        <dbReference type="Proteomes" id="UP000198589"/>
    </source>
</evidence>
<reference evidence="7" key="1">
    <citation type="submission" date="2016-10" db="EMBL/GenBank/DDBJ databases">
        <authorList>
            <person name="Varghese N."/>
            <person name="Submissions S."/>
        </authorList>
    </citation>
    <scope>NUCLEOTIDE SEQUENCE [LARGE SCALE GENOMIC DNA]</scope>
    <source>
        <strain evidence="7">DSM 46838</strain>
    </source>
</reference>
<organism evidence="6 7">
    <name type="scientific">Blastococcus tunisiensis</name>
    <dbReference type="NCBI Taxonomy" id="1798228"/>
    <lineage>
        <taxon>Bacteria</taxon>
        <taxon>Bacillati</taxon>
        <taxon>Actinomycetota</taxon>
        <taxon>Actinomycetes</taxon>
        <taxon>Geodermatophilales</taxon>
        <taxon>Geodermatophilaceae</taxon>
        <taxon>Blastococcus</taxon>
    </lineage>
</organism>
<evidence type="ECO:0000256" key="3">
    <source>
        <dbReference type="ARBA" id="ARBA00023015"/>
    </source>
</evidence>
<dbReference type="PROSITE" id="PS50921">
    <property type="entry name" value="ANTAR"/>
    <property type="match status" value="1"/>
</dbReference>
<dbReference type="OrthoDB" id="4629915at2"/>
<dbReference type="EMBL" id="FOND01000002">
    <property type="protein sequence ID" value="SFE19749.1"/>
    <property type="molecule type" value="Genomic_DNA"/>
</dbReference>
<dbReference type="GO" id="GO:0003723">
    <property type="term" value="F:RNA binding"/>
    <property type="evidence" value="ECO:0007669"/>
    <property type="project" value="InterPro"/>
</dbReference>
<dbReference type="SUPFAM" id="SSF55781">
    <property type="entry name" value="GAF domain-like"/>
    <property type="match status" value="1"/>
</dbReference>
<evidence type="ECO:0000259" key="5">
    <source>
        <dbReference type="PROSITE" id="PS50921"/>
    </source>
</evidence>
<keyword evidence="1" id="KW-0808">Transferase</keyword>
<feature type="domain" description="ANTAR" evidence="5">
    <location>
        <begin position="172"/>
        <end position="233"/>
    </location>
</feature>
<evidence type="ECO:0000256" key="1">
    <source>
        <dbReference type="ARBA" id="ARBA00022679"/>
    </source>
</evidence>
<evidence type="ECO:0000256" key="2">
    <source>
        <dbReference type="ARBA" id="ARBA00022777"/>
    </source>
</evidence>